<proteinExistence type="inferred from homology"/>
<dbReference type="Proteomes" id="UP000048926">
    <property type="component" value="Unassembled WGS sequence"/>
</dbReference>
<dbReference type="NCBIfam" id="TIGR00654">
    <property type="entry name" value="PhzF_family"/>
    <property type="match status" value="1"/>
</dbReference>
<keyword evidence="4" id="KW-1185">Reference proteome</keyword>
<dbReference type="Pfam" id="PF02567">
    <property type="entry name" value="PhzC-PhzF"/>
    <property type="match status" value="1"/>
</dbReference>
<dbReference type="OrthoDB" id="9788221at2"/>
<protein>
    <submittedName>
        <fullName evidence="3">Trans-2,3-dihydro-3-hydroxyanthranilate isomerase</fullName>
        <ecNumber evidence="3">5.3.3.17</ecNumber>
    </submittedName>
</protein>
<comment type="similarity">
    <text evidence="1">Belongs to the PhzF family.</text>
</comment>
<dbReference type="PIRSF" id="PIRSF016184">
    <property type="entry name" value="PhzC_PhzF"/>
    <property type="match status" value="1"/>
</dbReference>
<evidence type="ECO:0000313" key="4">
    <source>
        <dbReference type="Proteomes" id="UP000048926"/>
    </source>
</evidence>
<name>A0A0M6Y2N1_9HYPH</name>
<dbReference type="GO" id="GO:0102943">
    <property type="term" value="F:trans-2,3-dihydro-3-hydroxy-anthranilate isomerase activity"/>
    <property type="evidence" value="ECO:0007669"/>
    <property type="project" value="UniProtKB-EC"/>
</dbReference>
<reference evidence="4" key="1">
    <citation type="submission" date="2015-07" db="EMBL/GenBank/DDBJ databases">
        <authorList>
            <person name="Rodrigo-Torres Lidia"/>
            <person name="Arahal R.David."/>
        </authorList>
    </citation>
    <scope>NUCLEOTIDE SEQUENCE [LARGE SCALE GENOMIC DNA]</scope>
    <source>
        <strain evidence="4">CECT 4801</strain>
    </source>
</reference>
<dbReference type="SUPFAM" id="SSF54506">
    <property type="entry name" value="Diaminopimelate epimerase-like"/>
    <property type="match status" value="1"/>
</dbReference>
<dbReference type="PANTHER" id="PTHR13774:SF39">
    <property type="entry name" value="BIOSYNTHESIS PROTEIN, PUTATIVE-RELATED"/>
    <property type="match status" value="1"/>
</dbReference>
<sequence length="292" mass="30817">MDKLPVRLYAAFAADERGGNIGGVVFEDTPLWPDARQRIAADIGAPTTGFVRQKSDKRIEVRFHSTRAEMDMCGHVTVAIFAALLADGRIGPGSYVQETPAGEIGVDVASDGAITMHQPLPKFGLNEATADEIAPLLGMEPAGILSVAASSTALRHVFIEVADTDALATLRPDDDGLRRFSQERSIDTMGIWCRTGRGLGKAKVRLRDLCHGVGDPEEAASGTTNGALACHLFRAQKLLPGNGGQAVLVAEQGFEMGRPSIVRTVLNTAGGEVTGVSVGGYAALRLTGEFHL</sequence>
<dbReference type="AlphaFoldDB" id="A0A0M6Y2N1"/>
<dbReference type="RefSeq" id="WP_055656250.1">
    <property type="nucleotide sequence ID" value="NZ_CXST01000001.1"/>
</dbReference>
<keyword evidence="2 3" id="KW-0413">Isomerase</keyword>
<dbReference type="Gene3D" id="3.10.310.10">
    <property type="entry name" value="Diaminopimelate Epimerase, Chain A, domain 1"/>
    <property type="match status" value="2"/>
</dbReference>
<dbReference type="PANTHER" id="PTHR13774">
    <property type="entry name" value="PHENAZINE BIOSYNTHESIS PROTEIN"/>
    <property type="match status" value="1"/>
</dbReference>
<dbReference type="EMBL" id="CXST01000001">
    <property type="protein sequence ID" value="CTQ43964.1"/>
    <property type="molecule type" value="Genomic_DNA"/>
</dbReference>
<dbReference type="InterPro" id="IPR003719">
    <property type="entry name" value="Phenazine_PhzF-like"/>
</dbReference>
<evidence type="ECO:0000256" key="1">
    <source>
        <dbReference type="ARBA" id="ARBA00008270"/>
    </source>
</evidence>
<organism evidence="3 4">
    <name type="scientific">Roseibium aggregatum</name>
    <dbReference type="NCBI Taxonomy" id="187304"/>
    <lineage>
        <taxon>Bacteria</taxon>
        <taxon>Pseudomonadati</taxon>
        <taxon>Pseudomonadota</taxon>
        <taxon>Alphaproteobacteria</taxon>
        <taxon>Hyphomicrobiales</taxon>
        <taxon>Stappiaceae</taxon>
        <taxon>Roseibium</taxon>
    </lineage>
</organism>
<dbReference type="EC" id="5.3.3.17" evidence="3"/>
<dbReference type="STRING" id="187304.B0E33_17445"/>
<accession>A0A0M6Y2N1</accession>
<gene>
    <name evidence="3" type="primary">phzF_2</name>
    <name evidence="3" type="ORF">LAL4801_02406</name>
</gene>
<evidence type="ECO:0000256" key="2">
    <source>
        <dbReference type="ARBA" id="ARBA00023235"/>
    </source>
</evidence>
<evidence type="ECO:0000313" key="3">
    <source>
        <dbReference type="EMBL" id="CTQ43964.1"/>
    </source>
</evidence>
<dbReference type="GO" id="GO:0005737">
    <property type="term" value="C:cytoplasm"/>
    <property type="evidence" value="ECO:0007669"/>
    <property type="project" value="TreeGrafter"/>
</dbReference>